<dbReference type="RefSeq" id="WP_163773667.1">
    <property type="nucleotide sequence ID" value="NZ_ABFCQN020000048.1"/>
</dbReference>
<accession>A0ABD5M2A1</accession>
<name>A0ABD5M2A1_PROMI</name>
<dbReference type="AlphaFoldDB" id="A0ABD5M2A1"/>
<keyword evidence="1" id="KW-0540">Nuclease</keyword>
<comment type="caution">
    <text evidence="1">The sequence shown here is derived from an EMBL/GenBank/DDBJ whole genome shotgun (WGS) entry which is preliminary data.</text>
</comment>
<keyword evidence="1" id="KW-0255">Endonuclease</keyword>
<organism evidence="1">
    <name type="scientific">Proteus mirabilis</name>
    <dbReference type="NCBI Taxonomy" id="584"/>
    <lineage>
        <taxon>Bacteria</taxon>
        <taxon>Pseudomonadati</taxon>
        <taxon>Pseudomonadota</taxon>
        <taxon>Gammaproteobacteria</taxon>
        <taxon>Enterobacterales</taxon>
        <taxon>Morganellaceae</taxon>
        <taxon>Proteus</taxon>
    </lineage>
</organism>
<proteinExistence type="predicted"/>
<reference evidence="1" key="1">
    <citation type="submission" date="2021-05" db="EMBL/GenBank/DDBJ databases">
        <title>First report of NDM-5 and VEB-6 producing Proteus mirabilis isolated from blood of a sepsis patient in Kolkata, India.</title>
        <authorList>
            <person name="Halder G."/>
            <person name="Chaudhuri B."/>
            <person name="Dutta S."/>
        </authorList>
    </citation>
    <scope>NUCLEOTIDE SEQUENCE [LARGE SCALE GENOMIC DNA]</scope>
    <source>
        <strain evidence="1">7049</strain>
    </source>
</reference>
<gene>
    <name evidence="1" type="ORF">I3679_017330</name>
</gene>
<protein>
    <submittedName>
        <fullName evidence="1">Restriction endonuclease</fullName>
    </submittedName>
</protein>
<sequence>MKLLVSSGVNGNQMVEQLFWQFSNKVIGLPKNTKEHPKDTFIHWHREQVFKL</sequence>
<keyword evidence="1" id="KW-0378">Hydrolase</keyword>
<dbReference type="EMBL" id="JADQCH020000002">
    <property type="protein sequence ID" value="MEY2344999.1"/>
    <property type="molecule type" value="Genomic_DNA"/>
</dbReference>
<dbReference type="GO" id="GO:0004519">
    <property type="term" value="F:endonuclease activity"/>
    <property type="evidence" value="ECO:0007669"/>
    <property type="project" value="UniProtKB-KW"/>
</dbReference>
<evidence type="ECO:0000313" key="1">
    <source>
        <dbReference type="EMBL" id="MEY2344999.1"/>
    </source>
</evidence>